<gene>
    <name evidence="1" type="ORF">QN326_02710</name>
</gene>
<evidence type="ECO:0000313" key="1">
    <source>
        <dbReference type="EMBL" id="WZX02276.1"/>
    </source>
</evidence>
<keyword evidence="2" id="KW-1185">Reference proteome</keyword>
<protein>
    <submittedName>
        <fullName evidence="1">Uncharacterized protein</fullName>
    </submittedName>
</protein>
<evidence type="ECO:0000313" key="2">
    <source>
        <dbReference type="Proteomes" id="UP001483898"/>
    </source>
</evidence>
<name>A0ABZ3CDA2_9MOLU</name>
<organism evidence="1 2">
    <name type="scientific">Candidatus Phytoplasma asteris</name>
    <dbReference type="NCBI Taxonomy" id="85620"/>
    <lineage>
        <taxon>Bacteria</taxon>
        <taxon>Bacillati</taxon>
        <taxon>Mycoplasmatota</taxon>
        <taxon>Mollicutes</taxon>
        <taxon>Acholeplasmatales</taxon>
        <taxon>Acholeplasmataceae</taxon>
        <taxon>Candidatus Phytoplasma</taxon>
        <taxon>16SrI (Aster yellows group)</taxon>
    </lineage>
</organism>
<sequence length="62" mass="7119">MLSLLLKIICAQNKKIKITFLCAIPKNNVISKIIQIYNCKNKFANGFCFAFLLLLIINNKMK</sequence>
<proteinExistence type="predicted"/>
<accession>A0ABZ3CDA2</accession>
<reference evidence="1" key="1">
    <citation type="submission" date="2023-06" db="EMBL/GenBank/DDBJ databases">
        <title>Complete Genome of Candidatus Phytoplasma asteris M8.</title>
        <authorList>
            <person name="Toth R."/>
            <person name="Ilic A.-M."/>
            <person name="Huettel B."/>
            <person name="Duduk B."/>
            <person name="Kube M."/>
        </authorList>
    </citation>
    <scope>NUCLEOTIDE SEQUENCE [LARGE SCALE GENOMIC DNA]</scope>
    <source>
        <strain evidence="1">M8</strain>
    </source>
</reference>
<dbReference type="EMBL" id="CP128414">
    <property type="protein sequence ID" value="WZX02276.1"/>
    <property type="molecule type" value="Genomic_DNA"/>
</dbReference>
<dbReference type="Proteomes" id="UP001483898">
    <property type="component" value="Chromosome"/>
</dbReference>